<accession>A0A6J2TR00</accession>
<dbReference type="AlphaFoldDB" id="A0A6J2TR00"/>
<evidence type="ECO:0000313" key="2">
    <source>
        <dbReference type="Proteomes" id="UP000504634"/>
    </source>
</evidence>
<dbReference type="OrthoDB" id="7913971at2759"/>
<protein>
    <submittedName>
        <fullName evidence="3 4">Uncharacterized protein LOC115626338</fullName>
    </submittedName>
</protein>
<organism evidence="2 3">
    <name type="scientific">Drosophila lebanonensis</name>
    <name type="common">Fruit fly</name>
    <name type="synonym">Scaptodrosophila lebanonensis</name>
    <dbReference type="NCBI Taxonomy" id="7225"/>
    <lineage>
        <taxon>Eukaryota</taxon>
        <taxon>Metazoa</taxon>
        <taxon>Ecdysozoa</taxon>
        <taxon>Arthropoda</taxon>
        <taxon>Hexapoda</taxon>
        <taxon>Insecta</taxon>
        <taxon>Pterygota</taxon>
        <taxon>Neoptera</taxon>
        <taxon>Endopterygota</taxon>
        <taxon>Diptera</taxon>
        <taxon>Brachycera</taxon>
        <taxon>Muscomorpha</taxon>
        <taxon>Ephydroidea</taxon>
        <taxon>Drosophilidae</taxon>
        <taxon>Scaptodrosophila</taxon>
    </lineage>
</organism>
<name>A0A6J2TR00_DROLE</name>
<evidence type="ECO:0000256" key="1">
    <source>
        <dbReference type="SAM" id="MobiDB-lite"/>
    </source>
</evidence>
<keyword evidence="2" id="KW-1185">Reference proteome</keyword>
<evidence type="ECO:0000313" key="4">
    <source>
        <dbReference type="RefSeq" id="XP_030377544.1"/>
    </source>
</evidence>
<feature type="region of interest" description="Disordered" evidence="1">
    <location>
        <begin position="29"/>
        <end position="97"/>
    </location>
</feature>
<reference evidence="3 4" key="1">
    <citation type="submission" date="2025-04" db="UniProtKB">
        <authorList>
            <consortium name="RefSeq"/>
        </authorList>
    </citation>
    <scope>IDENTIFICATION</scope>
    <source>
        <strain evidence="3 4">11010-0011.00</strain>
        <tissue evidence="3 4">Whole body</tissue>
    </source>
</reference>
<dbReference type="RefSeq" id="XP_030377544.1">
    <property type="nucleotide sequence ID" value="XM_030521684.1"/>
</dbReference>
<sequence length="183" mass="21196">MSYLLTEIALEMLGYKFYDTNGTFHLTNFQQSTPSSSNDKDLDEPPLSEFIDQPASTTIQNGDASNDQEVPTTSSSHNDSQAAKPAENLESKVRRTPAKALAKIKSYESDKIKVQIKARVQKSIDEQKTKPNEQELQKFLDDEKMKVMEDAATMRHFREYLEDRLQRMDSRLFEKYQRTFRKD</sequence>
<evidence type="ECO:0000313" key="3">
    <source>
        <dbReference type="RefSeq" id="XP_030377543.1"/>
    </source>
</evidence>
<dbReference type="RefSeq" id="XP_030377543.1">
    <property type="nucleotide sequence ID" value="XM_030521683.1"/>
</dbReference>
<dbReference type="Proteomes" id="UP000504634">
    <property type="component" value="Unplaced"/>
</dbReference>
<dbReference type="GeneID" id="115626338"/>
<proteinExistence type="predicted"/>
<feature type="compositionally biased region" description="Polar residues" evidence="1">
    <location>
        <begin position="54"/>
        <end position="81"/>
    </location>
</feature>
<gene>
    <name evidence="3 4" type="primary">LOC115626338</name>
</gene>